<keyword evidence="3" id="KW-0804">Transcription</keyword>
<dbReference type="Pfam" id="PF12852">
    <property type="entry name" value="Cupin_6"/>
    <property type="match status" value="1"/>
</dbReference>
<evidence type="ECO:0000256" key="1">
    <source>
        <dbReference type="ARBA" id="ARBA00023015"/>
    </source>
</evidence>
<accession>A0A9X3ET76</accession>
<keyword evidence="7" id="KW-1185">Reference proteome</keyword>
<protein>
    <submittedName>
        <fullName evidence="6">AraC family transcriptional regulator</fullName>
    </submittedName>
</protein>
<organism evidence="6 7">
    <name type="scientific">Nannocystis pusilla</name>
    <dbReference type="NCBI Taxonomy" id="889268"/>
    <lineage>
        <taxon>Bacteria</taxon>
        <taxon>Pseudomonadati</taxon>
        <taxon>Myxococcota</taxon>
        <taxon>Polyangia</taxon>
        <taxon>Nannocystales</taxon>
        <taxon>Nannocystaceae</taxon>
        <taxon>Nannocystis</taxon>
    </lineage>
</organism>
<dbReference type="Gene3D" id="1.10.10.60">
    <property type="entry name" value="Homeodomain-like"/>
    <property type="match status" value="2"/>
</dbReference>
<feature type="domain" description="HTH araC/xylS-type" evidence="5">
    <location>
        <begin position="213"/>
        <end position="299"/>
    </location>
</feature>
<dbReference type="InterPro" id="IPR018060">
    <property type="entry name" value="HTH_AraC"/>
</dbReference>
<dbReference type="PANTHER" id="PTHR46796">
    <property type="entry name" value="HTH-TYPE TRANSCRIPTIONAL ACTIVATOR RHAS-RELATED"/>
    <property type="match status" value="1"/>
</dbReference>
<dbReference type="PROSITE" id="PS01124">
    <property type="entry name" value="HTH_ARAC_FAMILY_2"/>
    <property type="match status" value="1"/>
</dbReference>
<dbReference type="EMBL" id="JAPNKE010000002">
    <property type="protein sequence ID" value="MCY1009859.1"/>
    <property type="molecule type" value="Genomic_DNA"/>
</dbReference>
<dbReference type="InterPro" id="IPR050204">
    <property type="entry name" value="AraC_XylS_family_regulators"/>
</dbReference>
<keyword evidence="2" id="KW-0238">DNA-binding</keyword>
<comment type="caution">
    <text evidence="6">The sequence shown here is derived from an EMBL/GenBank/DDBJ whole genome shotgun (WGS) entry which is preliminary data.</text>
</comment>
<evidence type="ECO:0000256" key="2">
    <source>
        <dbReference type="ARBA" id="ARBA00023125"/>
    </source>
</evidence>
<dbReference type="Proteomes" id="UP001150924">
    <property type="component" value="Unassembled WGS sequence"/>
</dbReference>
<evidence type="ECO:0000313" key="6">
    <source>
        <dbReference type="EMBL" id="MCY1009859.1"/>
    </source>
</evidence>
<dbReference type="AlphaFoldDB" id="A0A9X3ET76"/>
<sequence length="343" mass="35952">MVDAASSHPPADPLAGVLDLVRLRGTVLGVAELGAPWGLRSPGFEDLAVHIVVRGSAHLELARRRQSLALRAGDVALVAAGQVHAIRDAPRSGVVSFRRLRRAPRVDSRTVRWGGDGPRTTLVVGCLELDAAGRDLLTAALPPVVHLPAEAASAGQLGLVHALAGEVARPGLGAEPVLTRLAELLFIQALRTCIAAGTAEHGWLRALADPAIARALAAVHADPGADWTVAALAARAGMSRSAFAPAFHRLVGEPPLAYVTTWRMRTAARALEQDAAVSLKELAARVGYGSDEAFSRAFRLGRRAPGPVPPHRARGQDRGPPAPPRPRPRRTAPLIPTCPSGHS</sequence>
<dbReference type="Pfam" id="PF12833">
    <property type="entry name" value="HTH_18"/>
    <property type="match status" value="1"/>
</dbReference>
<evidence type="ECO:0000313" key="7">
    <source>
        <dbReference type="Proteomes" id="UP001150924"/>
    </source>
</evidence>
<proteinExistence type="predicted"/>
<dbReference type="SMART" id="SM00342">
    <property type="entry name" value="HTH_ARAC"/>
    <property type="match status" value="1"/>
</dbReference>
<dbReference type="GO" id="GO:0043565">
    <property type="term" value="F:sequence-specific DNA binding"/>
    <property type="evidence" value="ECO:0007669"/>
    <property type="project" value="InterPro"/>
</dbReference>
<gene>
    <name evidence="6" type="ORF">OV079_30725</name>
</gene>
<dbReference type="InterPro" id="IPR032783">
    <property type="entry name" value="AraC_lig"/>
</dbReference>
<feature type="region of interest" description="Disordered" evidence="4">
    <location>
        <begin position="299"/>
        <end position="343"/>
    </location>
</feature>
<dbReference type="RefSeq" id="WP_267772585.1">
    <property type="nucleotide sequence ID" value="NZ_JAPNKE010000002.1"/>
</dbReference>
<dbReference type="InterPro" id="IPR009057">
    <property type="entry name" value="Homeodomain-like_sf"/>
</dbReference>
<dbReference type="GO" id="GO:0003700">
    <property type="term" value="F:DNA-binding transcription factor activity"/>
    <property type="evidence" value="ECO:0007669"/>
    <property type="project" value="InterPro"/>
</dbReference>
<name>A0A9X3ET76_9BACT</name>
<evidence type="ECO:0000259" key="5">
    <source>
        <dbReference type="PROSITE" id="PS01124"/>
    </source>
</evidence>
<evidence type="ECO:0000256" key="4">
    <source>
        <dbReference type="SAM" id="MobiDB-lite"/>
    </source>
</evidence>
<dbReference type="PANTHER" id="PTHR46796:SF7">
    <property type="entry name" value="ARAC FAMILY TRANSCRIPTIONAL REGULATOR"/>
    <property type="match status" value="1"/>
</dbReference>
<keyword evidence="1" id="KW-0805">Transcription regulation</keyword>
<reference evidence="6" key="1">
    <citation type="submission" date="2022-11" db="EMBL/GenBank/DDBJ databases">
        <title>Minimal conservation of predation-associated metabolite biosynthetic gene clusters underscores biosynthetic potential of Myxococcota including descriptions for ten novel species: Archangium lansinium sp. nov., Myxococcus landrumus sp. nov., Nannocystis bai.</title>
        <authorList>
            <person name="Ahearne A."/>
            <person name="Stevens C."/>
            <person name="Phillips K."/>
        </authorList>
    </citation>
    <scope>NUCLEOTIDE SEQUENCE</scope>
    <source>
        <strain evidence="6">Na p29</strain>
    </source>
</reference>
<dbReference type="SUPFAM" id="SSF46689">
    <property type="entry name" value="Homeodomain-like"/>
    <property type="match status" value="1"/>
</dbReference>
<evidence type="ECO:0000256" key="3">
    <source>
        <dbReference type="ARBA" id="ARBA00023163"/>
    </source>
</evidence>